<dbReference type="PANTHER" id="PTHR32338:SF10">
    <property type="entry name" value="N-ACETYL-GAMMA-GLUTAMYL-PHOSPHATE REDUCTASE, CHLOROPLASTIC-RELATED"/>
    <property type="match status" value="1"/>
</dbReference>
<evidence type="ECO:0000256" key="1">
    <source>
        <dbReference type="ARBA" id="ARBA00004862"/>
    </source>
</evidence>
<dbReference type="EMBL" id="CP036266">
    <property type="protein sequence ID" value="QDT19514.1"/>
    <property type="molecule type" value="Genomic_DNA"/>
</dbReference>
<dbReference type="SMART" id="SM00859">
    <property type="entry name" value="Semialdhyde_dh"/>
    <property type="match status" value="1"/>
</dbReference>
<evidence type="ECO:0000256" key="5">
    <source>
        <dbReference type="ARBA" id="ARBA00023002"/>
    </source>
</evidence>
<evidence type="ECO:0000313" key="9">
    <source>
        <dbReference type="EMBL" id="QDT19514.1"/>
    </source>
</evidence>
<comment type="pathway">
    <text evidence="1 7">Amino-acid biosynthesis; L-arginine biosynthesis; N(2)-acetyl-L-ornithine from L-glutamate: step 3/4.</text>
</comment>
<dbReference type="OrthoDB" id="9801289at2"/>
<evidence type="ECO:0000256" key="7">
    <source>
        <dbReference type="HAMAP-Rule" id="MF_00150"/>
    </source>
</evidence>
<accession>A0A517PJF7</accession>
<comment type="similarity">
    <text evidence="7">Belongs to the NAGSA dehydrogenase family. Type 1 subfamily.</text>
</comment>
<keyword evidence="5 7" id="KW-0560">Oxidoreductase</keyword>
<dbReference type="UniPathway" id="UPA00068">
    <property type="reaction ID" value="UER00108"/>
</dbReference>
<dbReference type="Proteomes" id="UP000320421">
    <property type="component" value="Chromosome"/>
</dbReference>
<keyword evidence="7" id="KW-0963">Cytoplasm</keyword>
<dbReference type="InterPro" id="IPR058924">
    <property type="entry name" value="AGPR_dimerisation_dom"/>
</dbReference>
<proteinExistence type="inferred from homology"/>
<dbReference type="PANTHER" id="PTHR32338">
    <property type="entry name" value="N-ACETYL-GAMMA-GLUTAMYL-PHOSPHATE REDUCTASE, CHLOROPLASTIC-RELATED-RELATED"/>
    <property type="match status" value="1"/>
</dbReference>
<dbReference type="Gene3D" id="3.30.360.10">
    <property type="entry name" value="Dihydrodipicolinate Reductase, domain 2"/>
    <property type="match status" value="1"/>
</dbReference>
<protein>
    <recommendedName>
        <fullName evidence="7">N-acetyl-gamma-glutamyl-phosphate reductase</fullName>
        <shortName evidence="7">AGPR</shortName>
        <ecNumber evidence="7">1.2.1.38</ecNumber>
    </recommendedName>
    <alternativeName>
        <fullName evidence="7">N-acetyl-glutamate semialdehyde dehydrogenase</fullName>
        <shortName evidence="7">NAGSA dehydrogenase</shortName>
    </alternativeName>
</protein>
<dbReference type="SUPFAM" id="SSF51735">
    <property type="entry name" value="NAD(P)-binding Rossmann-fold domains"/>
    <property type="match status" value="1"/>
</dbReference>
<dbReference type="InterPro" id="IPR050085">
    <property type="entry name" value="AGPR"/>
</dbReference>
<comment type="function">
    <text evidence="7">Catalyzes the NADPH-dependent reduction of N-acetyl-5-glutamyl phosphate to yield N-acetyl-L-glutamate 5-semialdehyde.</text>
</comment>
<keyword evidence="4 7" id="KW-0521">NADP</keyword>
<dbReference type="CDD" id="cd23934">
    <property type="entry name" value="AGPR_1_C"/>
    <property type="match status" value="1"/>
</dbReference>
<comment type="catalytic activity">
    <reaction evidence="6 7">
        <text>N-acetyl-L-glutamate 5-semialdehyde + phosphate + NADP(+) = N-acetyl-L-glutamyl 5-phosphate + NADPH + H(+)</text>
        <dbReference type="Rhea" id="RHEA:21588"/>
        <dbReference type="ChEBI" id="CHEBI:15378"/>
        <dbReference type="ChEBI" id="CHEBI:29123"/>
        <dbReference type="ChEBI" id="CHEBI:43474"/>
        <dbReference type="ChEBI" id="CHEBI:57783"/>
        <dbReference type="ChEBI" id="CHEBI:57936"/>
        <dbReference type="ChEBI" id="CHEBI:58349"/>
        <dbReference type="EC" id="1.2.1.38"/>
    </reaction>
</comment>
<dbReference type="GO" id="GO:0051287">
    <property type="term" value="F:NAD binding"/>
    <property type="evidence" value="ECO:0007669"/>
    <property type="project" value="InterPro"/>
</dbReference>
<evidence type="ECO:0000313" key="10">
    <source>
        <dbReference type="Proteomes" id="UP000320421"/>
    </source>
</evidence>
<dbReference type="NCBIfam" id="TIGR01850">
    <property type="entry name" value="argC"/>
    <property type="match status" value="1"/>
</dbReference>
<feature type="active site" evidence="7">
    <location>
        <position position="150"/>
    </location>
</feature>
<dbReference type="InterPro" id="IPR000534">
    <property type="entry name" value="Semialdehyde_DH_NAD-bd"/>
</dbReference>
<evidence type="ECO:0000256" key="2">
    <source>
        <dbReference type="ARBA" id="ARBA00022571"/>
    </source>
</evidence>
<comment type="subcellular location">
    <subcellularLocation>
        <location evidence="7">Cytoplasm</location>
    </subcellularLocation>
</comment>
<dbReference type="InterPro" id="IPR000706">
    <property type="entry name" value="AGPR_type-1"/>
</dbReference>
<evidence type="ECO:0000256" key="3">
    <source>
        <dbReference type="ARBA" id="ARBA00022605"/>
    </source>
</evidence>
<dbReference type="Pfam" id="PF22698">
    <property type="entry name" value="Semialdhyde_dhC_1"/>
    <property type="match status" value="1"/>
</dbReference>
<dbReference type="AlphaFoldDB" id="A0A517PJF7"/>
<keyword evidence="10" id="KW-1185">Reference proteome</keyword>
<dbReference type="GO" id="GO:0070401">
    <property type="term" value="F:NADP+ binding"/>
    <property type="evidence" value="ECO:0007669"/>
    <property type="project" value="InterPro"/>
</dbReference>
<dbReference type="HAMAP" id="MF_00150">
    <property type="entry name" value="ArgC_type1"/>
    <property type="match status" value="1"/>
</dbReference>
<dbReference type="Gene3D" id="3.40.50.720">
    <property type="entry name" value="NAD(P)-binding Rossmann-like Domain"/>
    <property type="match status" value="1"/>
</dbReference>
<dbReference type="GO" id="GO:0005737">
    <property type="term" value="C:cytoplasm"/>
    <property type="evidence" value="ECO:0007669"/>
    <property type="project" value="UniProtKB-SubCell"/>
</dbReference>
<name>A0A517PJF7_9PLAN</name>
<dbReference type="RefSeq" id="WP_145181339.1">
    <property type="nucleotide sequence ID" value="NZ_CP036266.1"/>
</dbReference>
<evidence type="ECO:0000256" key="6">
    <source>
        <dbReference type="ARBA" id="ARBA00050557"/>
    </source>
</evidence>
<reference evidence="9 10" key="1">
    <citation type="submission" date="2019-02" db="EMBL/GenBank/DDBJ databases">
        <title>Deep-cultivation of Planctomycetes and their phenomic and genomic characterization uncovers novel biology.</title>
        <authorList>
            <person name="Wiegand S."/>
            <person name="Jogler M."/>
            <person name="Boedeker C."/>
            <person name="Pinto D."/>
            <person name="Vollmers J."/>
            <person name="Rivas-Marin E."/>
            <person name="Kohn T."/>
            <person name="Peeters S.H."/>
            <person name="Heuer A."/>
            <person name="Rast P."/>
            <person name="Oberbeckmann S."/>
            <person name="Bunk B."/>
            <person name="Jeske O."/>
            <person name="Meyerdierks A."/>
            <person name="Storesund J.E."/>
            <person name="Kallscheuer N."/>
            <person name="Luecker S."/>
            <person name="Lage O.M."/>
            <person name="Pohl T."/>
            <person name="Merkel B.J."/>
            <person name="Hornburger P."/>
            <person name="Mueller R.-W."/>
            <person name="Bruemmer F."/>
            <person name="Labrenz M."/>
            <person name="Spormann A.M."/>
            <person name="Op den Camp H."/>
            <person name="Overmann J."/>
            <person name="Amann R."/>
            <person name="Jetten M.S.M."/>
            <person name="Mascher T."/>
            <person name="Medema M.H."/>
            <person name="Devos D.P."/>
            <person name="Kaster A.-K."/>
            <person name="Ovreas L."/>
            <person name="Rohde M."/>
            <person name="Galperin M.Y."/>
            <person name="Jogler C."/>
        </authorList>
    </citation>
    <scope>NUCLEOTIDE SEQUENCE [LARGE SCALE GENOMIC DNA]</scope>
    <source>
        <strain evidence="9 10">HG66A1</strain>
    </source>
</reference>
<dbReference type="Pfam" id="PF01118">
    <property type="entry name" value="Semialdhyde_dh"/>
    <property type="match status" value="1"/>
</dbReference>
<dbReference type="InterPro" id="IPR036291">
    <property type="entry name" value="NAD(P)-bd_dom_sf"/>
</dbReference>
<dbReference type="SUPFAM" id="SSF55347">
    <property type="entry name" value="Glyceraldehyde-3-phosphate dehydrogenase-like, C-terminal domain"/>
    <property type="match status" value="1"/>
</dbReference>
<dbReference type="GO" id="GO:0006526">
    <property type="term" value="P:L-arginine biosynthetic process"/>
    <property type="evidence" value="ECO:0007669"/>
    <property type="project" value="UniProtKB-UniRule"/>
</dbReference>
<dbReference type="EC" id="1.2.1.38" evidence="7"/>
<keyword evidence="3 7" id="KW-0028">Amino-acid biosynthesis</keyword>
<organism evidence="9 10">
    <name type="scientific">Gimesia chilikensis</name>
    <dbReference type="NCBI Taxonomy" id="2605989"/>
    <lineage>
        <taxon>Bacteria</taxon>
        <taxon>Pseudomonadati</taxon>
        <taxon>Planctomycetota</taxon>
        <taxon>Planctomycetia</taxon>
        <taxon>Planctomycetales</taxon>
        <taxon>Planctomycetaceae</taxon>
        <taxon>Gimesia</taxon>
    </lineage>
</organism>
<feature type="domain" description="Semialdehyde dehydrogenase NAD-binding" evidence="8">
    <location>
        <begin position="3"/>
        <end position="142"/>
    </location>
</feature>
<keyword evidence="2 7" id="KW-0055">Arginine biosynthesis</keyword>
<dbReference type="FunFam" id="3.30.360.10:FF:000014">
    <property type="entry name" value="N-acetyl-gamma-glutamyl-phosphate reductase"/>
    <property type="match status" value="1"/>
</dbReference>
<evidence type="ECO:0000256" key="4">
    <source>
        <dbReference type="ARBA" id="ARBA00022857"/>
    </source>
</evidence>
<dbReference type="GO" id="GO:0003942">
    <property type="term" value="F:N-acetyl-gamma-glutamyl-phosphate reductase activity"/>
    <property type="evidence" value="ECO:0007669"/>
    <property type="project" value="UniProtKB-UniRule"/>
</dbReference>
<evidence type="ECO:0000259" key="8">
    <source>
        <dbReference type="SMART" id="SM00859"/>
    </source>
</evidence>
<sequence length="337" mass="36448">MTKVAIMGATGYAALELIKILLRNPEVEIVALTTRSDEAPHISEIHHSLEGRLDLRCENLSAAEIAERADFVFCALPHVASMEVIPDLLADGCRVVDLSADYRLSDPAVYEQWYHHVHIDPTRLGSTIYGLPELGADKIPSADLIANPGCYTSASILGLAPLIANSLIEPTGIIIDAKSGVSGAGRKPKLGTLYPECNESITAYGVGTHRHTPEIEEVLTTLGGTDVKVTFTPHLTPMNRGILATMYPRLKEDTSLDHLKEVYRAFYADKPFVRIIDRLPATREVAGTNYCDISLQSAGNQLIVFSAIDNLIKGAAGVAVQNFNLMAGYPETTGLIV</sequence>
<dbReference type="CDD" id="cd17895">
    <property type="entry name" value="AGPR_1_N"/>
    <property type="match status" value="1"/>
</dbReference>
<gene>
    <name evidence="7 9" type="primary">argC</name>
    <name evidence="9" type="ORF">HG66A1_12790</name>
</gene>